<dbReference type="NCBIfam" id="TIGR00260">
    <property type="entry name" value="thrC"/>
    <property type="match status" value="1"/>
</dbReference>
<evidence type="ECO:0000256" key="9">
    <source>
        <dbReference type="NCBIfam" id="TIGR00260"/>
    </source>
</evidence>
<keyword evidence="4" id="KW-0028">Amino-acid biosynthesis</keyword>
<comment type="pathway">
    <text evidence="7">Amino-acid biosynthesis.</text>
</comment>
<dbReference type="InterPro" id="IPR051166">
    <property type="entry name" value="Threonine_Synthase"/>
</dbReference>
<keyword evidence="5 10" id="KW-0663">Pyridoxal phosphate</keyword>
<evidence type="ECO:0000256" key="10">
    <source>
        <dbReference type="PIRSR" id="PIRSR604450-51"/>
    </source>
</evidence>
<dbReference type="Proteomes" id="UP000323142">
    <property type="component" value="Unassembled WGS sequence"/>
</dbReference>
<dbReference type="GO" id="GO:0009088">
    <property type="term" value="P:threonine biosynthetic process"/>
    <property type="evidence" value="ECO:0007669"/>
    <property type="project" value="UniProtKB-UniRule"/>
</dbReference>
<reference evidence="12 13" key="2">
    <citation type="submission" date="2019-09" db="EMBL/GenBank/DDBJ databases">
        <authorList>
            <person name="Jin C."/>
        </authorList>
    </citation>
    <scope>NUCLEOTIDE SEQUENCE [LARGE SCALE GENOMIC DNA]</scope>
    <source>
        <strain evidence="12 13">BN140002</strain>
    </source>
</reference>
<evidence type="ECO:0000256" key="6">
    <source>
        <dbReference type="ARBA" id="ARBA00023239"/>
    </source>
</evidence>
<dbReference type="Gene3D" id="3.90.1380.10">
    <property type="entry name" value="Threonine synthase, N-terminal domain"/>
    <property type="match status" value="1"/>
</dbReference>
<dbReference type="PANTHER" id="PTHR42690">
    <property type="entry name" value="THREONINE SYNTHASE FAMILY MEMBER"/>
    <property type="match status" value="1"/>
</dbReference>
<name>A0A5B2W0R9_9HYPH</name>
<dbReference type="Pfam" id="PF24857">
    <property type="entry name" value="THR4_C"/>
    <property type="match status" value="1"/>
</dbReference>
<dbReference type="PANTHER" id="PTHR42690:SF1">
    <property type="entry name" value="THREONINE SYNTHASE-LIKE 2"/>
    <property type="match status" value="1"/>
</dbReference>
<reference evidence="12 13" key="1">
    <citation type="submission" date="2019-09" db="EMBL/GenBank/DDBJ databases">
        <title>Salinarimonas rosea gen. nov., sp. nov., a new member of the a-2 subgroup of the Proteobacteria.</title>
        <authorList>
            <person name="Liu J."/>
        </authorList>
    </citation>
    <scope>NUCLEOTIDE SEQUENCE [LARGE SCALE GENOMIC DNA]</scope>
    <source>
        <strain evidence="12 13">BN140002</strain>
    </source>
</reference>
<dbReference type="InterPro" id="IPR036052">
    <property type="entry name" value="TrpB-like_PALP_sf"/>
</dbReference>
<dbReference type="CDD" id="cd01560">
    <property type="entry name" value="Thr-synth_2"/>
    <property type="match status" value="1"/>
</dbReference>
<comment type="cofactor">
    <cofactor evidence="1 10">
        <name>pyridoxal 5'-phosphate</name>
        <dbReference type="ChEBI" id="CHEBI:597326"/>
    </cofactor>
</comment>
<dbReference type="InterPro" id="IPR029144">
    <property type="entry name" value="Thr_synth_N"/>
</dbReference>
<protein>
    <recommendedName>
        <fullName evidence="3 9">Threonine synthase</fullName>
        <ecNumber evidence="9">4.2.3.1</ecNumber>
    </recommendedName>
</protein>
<evidence type="ECO:0000256" key="8">
    <source>
        <dbReference type="ARBA" id="ARBA00049144"/>
    </source>
</evidence>
<comment type="catalytic activity">
    <reaction evidence="8">
        <text>O-phospho-L-homoserine + H2O = L-threonine + phosphate</text>
        <dbReference type="Rhea" id="RHEA:10840"/>
        <dbReference type="ChEBI" id="CHEBI:15377"/>
        <dbReference type="ChEBI" id="CHEBI:43474"/>
        <dbReference type="ChEBI" id="CHEBI:57590"/>
        <dbReference type="ChEBI" id="CHEBI:57926"/>
        <dbReference type="EC" id="4.2.3.1"/>
    </reaction>
</comment>
<dbReference type="Gene3D" id="3.40.50.1100">
    <property type="match status" value="2"/>
</dbReference>
<dbReference type="GO" id="GO:0004795">
    <property type="term" value="F:threonine synthase activity"/>
    <property type="evidence" value="ECO:0007669"/>
    <property type="project" value="UniProtKB-UniRule"/>
</dbReference>
<dbReference type="InterPro" id="IPR004450">
    <property type="entry name" value="Thr_synthase-like"/>
</dbReference>
<keyword evidence="13" id="KW-1185">Reference proteome</keyword>
<dbReference type="RefSeq" id="WP_149815127.1">
    <property type="nucleotide sequence ID" value="NZ_VUOA01000003.1"/>
</dbReference>
<organism evidence="12 13">
    <name type="scientific">Salinarimonas soli</name>
    <dbReference type="NCBI Taxonomy" id="1638099"/>
    <lineage>
        <taxon>Bacteria</taxon>
        <taxon>Pseudomonadati</taxon>
        <taxon>Pseudomonadota</taxon>
        <taxon>Alphaproteobacteria</taxon>
        <taxon>Hyphomicrobiales</taxon>
        <taxon>Salinarimonadaceae</taxon>
        <taxon>Salinarimonas</taxon>
    </lineage>
</organism>
<evidence type="ECO:0000256" key="3">
    <source>
        <dbReference type="ARBA" id="ARBA00018679"/>
    </source>
</evidence>
<dbReference type="GO" id="GO:0030170">
    <property type="term" value="F:pyridoxal phosphate binding"/>
    <property type="evidence" value="ECO:0007669"/>
    <property type="project" value="InterPro"/>
</dbReference>
<dbReference type="PROSITE" id="PS00165">
    <property type="entry name" value="DEHYDRATASE_SER_THR"/>
    <property type="match status" value="1"/>
</dbReference>
<evidence type="ECO:0000313" key="12">
    <source>
        <dbReference type="EMBL" id="KAA2244222.1"/>
    </source>
</evidence>
<evidence type="ECO:0000256" key="2">
    <source>
        <dbReference type="ARBA" id="ARBA00005517"/>
    </source>
</evidence>
<gene>
    <name evidence="12" type="ORF">F0L46_00810</name>
</gene>
<dbReference type="Pfam" id="PF14821">
    <property type="entry name" value="Thr_synth_N"/>
    <property type="match status" value="1"/>
</dbReference>
<feature type="modified residue" description="N6-(pyridoxal phosphate)lysine" evidence="10">
    <location>
        <position position="112"/>
    </location>
</feature>
<keyword evidence="6 12" id="KW-0456">Lyase</keyword>
<comment type="similarity">
    <text evidence="2">Belongs to the threonine synthase family.</text>
</comment>
<feature type="domain" description="Threonine synthase N-terminal" evidence="11">
    <location>
        <begin position="4"/>
        <end position="80"/>
    </location>
</feature>
<dbReference type="EMBL" id="VUOA01000003">
    <property type="protein sequence ID" value="KAA2244222.1"/>
    <property type="molecule type" value="Genomic_DNA"/>
</dbReference>
<evidence type="ECO:0000259" key="11">
    <source>
        <dbReference type="Pfam" id="PF14821"/>
    </source>
</evidence>
<sequence>MLHVSTRGEAPPIGFADALLTGLARDGGLYMPERFPVLAPETIAGFAGRRFADVAKTVLGALVDGELAGPDLDRMIEASYATFRHPAVCPLVQIGDNLFVLELFHGPTLAFKDVAMQLLGQLMDHVLRARGQRATIVGATSGDTGSAAVEAFRGLSQVDVFILYPHGRVSEVQRRQMTGVDAPNVHAVALEGTFDDAQAIVKGMFNHARFRDEMQLSGVNSINWARVAAQATYYFTAAASLGGPHRPVSFSVPTGNFGDVLAGYVAKRMGLPIERLMVATNANDILARTLESGAYEPRGVVPTASPSMDIQVSSNFERLLFEAYGRDGTAVRRLMAGLQQGRRFMIEAGPLQAIRAEFSGSAVDEAATADEIGRTWREAGYLLDPHTAVGVRAARGGLGHDPATPVVVLGTAHPAKFPDAVERATGVRPPLPPHLADLMDRPERFTVLPAEQGAVEAFIRDRGRAVRGAAA</sequence>
<dbReference type="EC" id="4.2.3.1" evidence="9"/>
<dbReference type="SUPFAM" id="SSF53686">
    <property type="entry name" value="Tryptophan synthase beta subunit-like PLP-dependent enzymes"/>
    <property type="match status" value="1"/>
</dbReference>
<evidence type="ECO:0000256" key="5">
    <source>
        <dbReference type="ARBA" id="ARBA00022898"/>
    </source>
</evidence>
<dbReference type="InterPro" id="IPR037158">
    <property type="entry name" value="Thr_synth_N_sf"/>
</dbReference>
<proteinExistence type="inferred from homology"/>
<accession>A0A5B2W0R9</accession>
<evidence type="ECO:0000256" key="4">
    <source>
        <dbReference type="ARBA" id="ARBA00022605"/>
    </source>
</evidence>
<evidence type="ECO:0000256" key="7">
    <source>
        <dbReference type="ARBA" id="ARBA00029440"/>
    </source>
</evidence>
<dbReference type="UniPathway" id="UPA00050">
    <property type="reaction ID" value="UER00065"/>
</dbReference>
<evidence type="ECO:0000256" key="1">
    <source>
        <dbReference type="ARBA" id="ARBA00001933"/>
    </source>
</evidence>
<dbReference type="OrthoDB" id="9763107at2"/>
<dbReference type="InterPro" id="IPR000634">
    <property type="entry name" value="Ser/Thr_deHydtase_PyrdxlP-BS"/>
</dbReference>
<dbReference type="AlphaFoldDB" id="A0A5B2W0R9"/>
<comment type="caution">
    <text evidence="12">The sequence shown here is derived from an EMBL/GenBank/DDBJ whole genome shotgun (WGS) entry which is preliminary data.</text>
</comment>
<evidence type="ECO:0000313" key="13">
    <source>
        <dbReference type="Proteomes" id="UP000323142"/>
    </source>
</evidence>